<dbReference type="PANTHER" id="PTHR42690">
    <property type="entry name" value="THREONINE SYNTHASE FAMILY MEMBER"/>
    <property type="match status" value="1"/>
</dbReference>
<dbReference type="GO" id="GO:0046360">
    <property type="term" value="P:2-oxobutyrate biosynthetic process"/>
    <property type="evidence" value="ECO:0007669"/>
    <property type="project" value="TreeGrafter"/>
</dbReference>
<keyword evidence="2" id="KW-1185">Reference proteome</keyword>
<dbReference type="EMBL" id="MU827825">
    <property type="protein sequence ID" value="KAJ7321736.1"/>
    <property type="molecule type" value="Genomic_DNA"/>
</dbReference>
<dbReference type="GO" id="GO:0009071">
    <property type="term" value="P:serine family amino acid catabolic process"/>
    <property type="evidence" value="ECO:0007669"/>
    <property type="project" value="TreeGrafter"/>
</dbReference>
<accession>A0A9W9Y9E3</accession>
<reference evidence="1" key="1">
    <citation type="submission" date="2023-01" db="EMBL/GenBank/DDBJ databases">
        <title>Genome assembly of the deep-sea coral Lophelia pertusa.</title>
        <authorList>
            <person name="Herrera S."/>
            <person name="Cordes E."/>
        </authorList>
    </citation>
    <scope>NUCLEOTIDE SEQUENCE</scope>
    <source>
        <strain evidence="1">USNM1676648</strain>
        <tissue evidence="1">Polyp</tissue>
    </source>
</reference>
<dbReference type="Proteomes" id="UP001163046">
    <property type="component" value="Unassembled WGS sequence"/>
</dbReference>
<organism evidence="1 2">
    <name type="scientific">Desmophyllum pertusum</name>
    <dbReference type="NCBI Taxonomy" id="174260"/>
    <lineage>
        <taxon>Eukaryota</taxon>
        <taxon>Metazoa</taxon>
        <taxon>Cnidaria</taxon>
        <taxon>Anthozoa</taxon>
        <taxon>Hexacorallia</taxon>
        <taxon>Scleractinia</taxon>
        <taxon>Caryophylliina</taxon>
        <taxon>Caryophylliidae</taxon>
        <taxon>Desmophyllum</taxon>
    </lineage>
</organism>
<dbReference type="InterPro" id="IPR036052">
    <property type="entry name" value="TrpB-like_PALP_sf"/>
</dbReference>
<dbReference type="OrthoDB" id="5203861at2759"/>
<comment type="caution">
    <text evidence="1">The sequence shown here is derived from an EMBL/GenBank/DDBJ whole genome shotgun (WGS) entry which is preliminary data.</text>
</comment>
<evidence type="ECO:0000313" key="1">
    <source>
        <dbReference type="EMBL" id="KAJ7321736.1"/>
    </source>
</evidence>
<gene>
    <name evidence="1" type="primary">THNSL2</name>
    <name evidence="1" type="ORF">OS493_034355</name>
</gene>
<proteinExistence type="predicted"/>
<protein>
    <submittedName>
        <fullName evidence="1">Threonine synthase-like 2</fullName>
    </submittedName>
</protein>
<dbReference type="Pfam" id="PF24857">
    <property type="entry name" value="THR4_C"/>
    <property type="match status" value="1"/>
</dbReference>
<dbReference type="InterPro" id="IPR051166">
    <property type="entry name" value="Threonine_Synthase"/>
</dbReference>
<dbReference type="AlphaFoldDB" id="A0A9W9Y9E3"/>
<sequence>MLYLAMFVHTLSSAMDIEVPYNLERLLLLFSDMNYELVDSLMKEFEEKNSLMIPEDLREKMCDVISSTSVSCDQTLQTMKECWTEHQYLLCPHTAVGVTVVWDQRHNSTVLKTPTVCVATASPAKFCEAVKAAGIEMPLPPQLAQLLTSPTRYTEMKKGEDWDQILRTMIKDISEKRSNTAMVH</sequence>
<dbReference type="PANTHER" id="PTHR42690:SF1">
    <property type="entry name" value="THREONINE SYNTHASE-LIKE 2"/>
    <property type="match status" value="1"/>
</dbReference>
<name>A0A9W9Y9E3_9CNID</name>
<dbReference type="GO" id="GO:0030170">
    <property type="term" value="F:pyridoxal phosphate binding"/>
    <property type="evidence" value="ECO:0007669"/>
    <property type="project" value="TreeGrafter"/>
</dbReference>
<dbReference type="SUPFAM" id="SSF53686">
    <property type="entry name" value="Tryptophan synthase beta subunit-like PLP-dependent enzymes"/>
    <property type="match status" value="1"/>
</dbReference>
<dbReference type="Gene3D" id="3.40.50.1100">
    <property type="match status" value="1"/>
</dbReference>
<evidence type="ECO:0000313" key="2">
    <source>
        <dbReference type="Proteomes" id="UP001163046"/>
    </source>
</evidence>